<name>A0A645H7V6_9ZZZZ</name>
<protein>
    <submittedName>
        <fullName evidence="2">Uncharacterized protein</fullName>
    </submittedName>
</protein>
<proteinExistence type="predicted"/>
<keyword evidence="1" id="KW-0472">Membrane</keyword>
<dbReference type="AlphaFoldDB" id="A0A645H7V6"/>
<feature type="transmembrane region" description="Helical" evidence="1">
    <location>
        <begin position="51"/>
        <end position="76"/>
    </location>
</feature>
<accession>A0A645H7V6</accession>
<evidence type="ECO:0000256" key="1">
    <source>
        <dbReference type="SAM" id="Phobius"/>
    </source>
</evidence>
<comment type="caution">
    <text evidence="2">The sequence shown here is derived from an EMBL/GenBank/DDBJ whole genome shotgun (WGS) entry which is preliminary data.</text>
</comment>
<dbReference type="EMBL" id="VSSQ01087503">
    <property type="protein sequence ID" value="MPN34452.1"/>
    <property type="molecule type" value="Genomic_DNA"/>
</dbReference>
<evidence type="ECO:0000313" key="2">
    <source>
        <dbReference type="EMBL" id="MPN34452.1"/>
    </source>
</evidence>
<keyword evidence="1" id="KW-0812">Transmembrane</keyword>
<sequence length="77" mass="8433">MLYDKSTGDSNFTISFFIKAINSYKSTIHIAGKHELLAINSTYPDTSINTLIVTGIMGIFVVVISISLVCMLLSVFL</sequence>
<keyword evidence="1" id="KW-1133">Transmembrane helix</keyword>
<reference evidence="2" key="1">
    <citation type="submission" date="2019-08" db="EMBL/GenBank/DDBJ databases">
        <authorList>
            <person name="Kucharzyk K."/>
            <person name="Murdoch R.W."/>
            <person name="Higgins S."/>
            <person name="Loffler F."/>
        </authorList>
    </citation>
    <scope>NUCLEOTIDE SEQUENCE</scope>
</reference>
<organism evidence="2">
    <name type="scientific">bioreactor metagenome</name>
    <dbReference type="NCBI Taxonomy" id="1076179"/>
    <lineage>
        <taxon>unclassified sequences</taxon>
        <taxon>metagenomes</taxon>
        <taxon>ecological metagenomes</taxon>
    </lineage>
</organism>
<gene>
    <name evidence="2" type="ORF">SDC9_181945</name>
</gene>